<dbReference type="VEuPathDB" id="FungiDB:AeMF1_002222"/>
<organism evidence="2 3">
    <name type="scientific">Aphanomyces euteiches</name>
    <dbReference type="NCBI Taxonomy" id="100861"/>
    <lineage>
        <taxon>Eukaryota</taxon>
        <taxon>Sar</taxon>
        <taxon>Stramenopiles</taxon>
        <taxon>Oomycota</taxon>
        <taxon>Saprolegniomycetes</taxon>
        <taxon>Saprolegniales</taxon>
        <taxon>Verrucalvaceae</taxon>
        <taxon>Aphanomyces</taxon>
    </lineage>
</organism>
<protein>
    <recommendedName>
        <fullName evidence="1">GAF domain-containing protein</fullName>
    </recommendedName>
</protein>
<dbReference type="Gene3D" id="3.30.450.40">
    <property type="match status" value="1"/>
</dbReference>
<dbReference type="SUPFAM" id="SSF55781">
    <property type="entry name" value="GAF domain-like"/>
    <property type="match status" value="1"/>
</dbReference>
<dbReference type="InterPro" id="IPR011011">
    <property type="entry name" value="Znf_FYVE_PHD"/>
</dbReference>
<evidence type="ECO:0000259" key="1">
    <source>
        <dbReference type="Pfam" id="PF01590"/>
    </source>
</evidence>
<feature type="domain" description="GAF" evidence="1">
    <location>
        <begin position="263"/>
        <end position="355"/>
    </location>
</feature>
<dbReference type="SUPFAM" id="SSF57903">
    <property type="entry name" value="FYVE/PHD zinc finger"/>
    <property type="match status" value="1"/>
</dbReference>
<dbReference type="EMBL" id="VJMJ01000009">
    <property type="protein sequence ID" value="KAF0744755.1"/>
    <property type="molecule type" value="Genomic_DNA"/>
</dbReference>
<dbReference type="Proteomes" id="UP000481153">
    <property type="component" value="Unassembled WGS sequence"/>
</dbReference>
<dbReference type="InterPro" id="IPR029016">
    <property type="entry name" value="GAF-like_dom_sf"/>
</dbReference>
<dbReference type="InterPro" id="IPR003018">
    <property type="entry name" value="GAF"/>
</dbReference>
<evidence type="ECO:0000313" key="3">
    <source>
        <dbReference type="Proteomes" id="UP000481153"/>
    </source>
</evidence>
<dbReference type="AlphaFoldDB" id="A0A6G0XWJ1"/>
<name>A0A6G0XWJ1_9STRA</name>
<accession>A0A6G0XWJ1</accession>
<proteinExistence type="predicted"/>
<evidence type="ECO:0000313" key="2">
    <source>
        <dbReference type="EMBL" id="KAF0744755.1"/>
    </source>
</evidence>
<sequence>MECAQAAYDAIVESQGNMTDKPDSKKRRLAKACATCFRTFDAFHWKYSCHTCTRVVCRKCTVKVAWSKRVCWKCVVGVPSVMPSYMRDECPVMDKTEGSTCFLPPPESTATPTTTHFSSEYTYTDMLLPSCRSRGESSVDSFLEDGGLRVSAKLSDDDHDLSRYSTKLSSRAAESQSLDFDWVHPFPKAPRPANEASRLDCVRRLDFETHISFLQKDPFFANQVKNAMDIADATIGSIHLVAESVVFNLGSTGYSSVFEVDEVALREEATCAYGLLQTTPLVVLDTSNDVRFRAHPLAVEHNASSYIVIPILVSGVNLHKECIGTIDLAHHTPLSGPLSPLQIKALQAIANAVGIYVERRCADFNHVQESNRGRRQTAPIGTIEEENVTDSMRSSAAKKRETLNSIWERAMQTSLYMRATISGNGPTTSSRGYIPTMASSRGF</sequence>
<dbReference type="InterPro" id="IPR013083">
    <property type="entry name" value="Znf_RING/FYVE/PHD"/>
</dbReference>
<keyword evidence="3" id="KW-1185">Reference proteome</keyword>
<dbReference type="PANTHER" id="PTHR43102:SF2">
    <property type="entry name" value="GAF DOMAIN-CONTAINING PROTEIN"/>
    <property type="match status" value="1"/>
</dbReference>
<gene>
    <name evidence="2" type="ORF">Ae201684_001210</name>
</gene>
<dbReference type="Gene3D" id="3.30.40.10">
    <property type="entry name" value="Zinc/RING finger domain, C3HC4 (zinc finger)"/>
    <property type="match status" value="1"/>
</dbReference>
<comment type="caution">
    <text evidence="2">The sequence shown here is derived from an EMBL/GenBank/DDBJ whole genome shotgun (WGS) entry which is preliminary data.</text>
</comment>
<dbReference type="PANTHER" id="PTHR43102">
    <property type="entry name" value="SLR1143 PROTEIN"/>
    <property type="match status" value="1"/>
</dbReference>
<dbReference type="CDD" id="cd00065">
    <property type="entry name" value="FYVE_like_SF"/>
    <property type="match status" value="1"/>
</dbReference>
<dbReference type="Pfam" id="PF01590">
    <property type="entry name" value="GAF"/>
    <property type="match status" value="1"/>
</dbReference>
<reference evidence="2 3" key="1">
    <citation type="submission" date="2019-07" db="EMBL/GenBank/DDBJ databases">
        <title>Genomics analysis of Aphanomyces spp. identifies a new class of oomycete effector associated with host adaptation.</title>
        <authorList>
            <person name="Gaulin E."/>
        </authorList>
    </citation>
    <scope>NUCLEOTIDE SEQUENCE [LARGE SCALE GENOMIC DNA]</scope>
    <source>
        <strain evidence="2 3">ATCC 201684</strain>
    </source>
</reference>